<reference evidence="2 3" key="1">
    <citation type="submission" date="2017-07" db="EMBL/GenBank/DDBJ databases">
        <title>The new phylogeny of genus Mycobacterium.</title>
        <authorList>
            <person name="Tortoli E."/>
            <person name="Trovato A."/>
            <person name="Cirillo D.M."/>
        </authorList>
    </citation>
    <scope>NUCLEOTIDE SEQUENCE [LARGE SCALE GENOMIC DNA]</scope>
    <source>
        <strain evidence="2 3">ATCC 33027</strain>
    </source>
</reference>
<keyword evidence="3" id="KW-1185">Reference proteome</keyword>
<accession>A0A255DRZ1</accession>
<organism evidence="2 3">
    <name type="scientific">Mycolicibacterium sphagni</name>
    <dbReference type="NCBI Taxonomy" id="1786"/>
    <lineage>
        <taxon>Bacteria</taxon>
        <taxon>Bacillati</taxon>
        <taxon>Actinomycetota</taxon>
        <taxon>Actinomycetes</taxon>
        <taxon>Mycobacteriales</taxon>
        <taxon>Mycobacteriaceae</taxon>
        <taxon>Mycolicibacterium</taxon>
    </lineage>
</organism>
<dbReference type="SUPFAM" id="SSF140453">
    <property type="entry name" value="EsxAB dimer-like"/>
    <property type="match status" value="1"/>
</dbReference>
<dbReference type="InterPro" id="IPR010310">
    <property type="entry name" value="T7SS_ESAT-6-like"/>
</dbReference>
<comment type="caution">
    <text evidence="2">The sequence shown here is derived from an EMBL/GenBank/DDBJ whole genome shotgun (WGS) entry which is preliminary data.</text>
</comment>
<proteinExistence type="inferred from homology"/>
<gene>
    <name evidence="2" type="ORF">CG716_11155</name>
</gene>
<dbReference type="NCBIfam" id="TIGR03930">
    <property type="entry name" value="WXG100_ESAT6"/>
    <property type="match status" value="1"/>
</dbReference>
<evidence type="ECO:0000313" key="2">
    <source>
        <dbReference type="EMBL" id="OYN80005.1"/>
    </source>
</evidence>
<comment type="similarity">
    <text evidence="1">Belongs to the WXG100 family.</text>
</comment>
<dbReference type="OrthoDB" id="4748308at2"/>
<name>A0A255DRZ1_9MYCO</name>
<evidence type="ECO:0000313" key="3">
    <source>
        <dbReference type="Proteomes" id="UP000216063"/>
    </source>
</evidence>
<dbReference type="Pfam" id="PF06013">
    <property type="entry name" value="WXG100"/>
    <property type="match status" value="1"/>
</dbReference>
<dbReference type="AlphaFoldDB" id="A0A255DRZ1"/>
<dbReference type="Proteomes" id="UP000216063">
    <property type="component" value="Unassembled WGS sequence"/>
</dbReference>
<dbReference type="EMBL" id="NOZR01000007">
    <property type="protein sequence ID" value="OYN80005.1"/>
    <property type="molecule type" value="Genomic_DNA"/>
</dbReference>
<sequence length="99" mass="10785">MCTVADAFAVDLDRLADIVERMASYQTTVDSMLDECDAVVANLHANWHGVASDAHDAVHKQWKEGAEMMRNALAQLRSAGSHAHTSYTGAVEANQKIWG</sequence>
<dbReference type="Gene3D" id="1.10.287.1060">
    <property type="entry name" value="ESAT-6-like"/>
    <property type="match status" value="1"/>
</dbReference>
<evidence type="ECO:0000256" key="1">
    <source>
        <dbReference type="RuleBase" id="RU362001"/>
    </source>
</evidence>
<protein>
    <recommendedName>
        <fullName evidence="1">ESAT-6-like protein</fullName>
    </recommendedName>
</protein>
<dbReference type="InterPro" id="IPR036689">
    <property type="entry name" value="ESAT-6-like_sf"/>
</dbReference>